<reference evidence="6" key="1">
    <citation type="submission" date="2016-10" db="EMBL/GenBank/DDBJ databases">
        <authorList>
            <person name="Varghese N."/>
            <person name="Submissions S."/>
        </authorList>
    </citation>
    <scope>NUCLEOTIDE SEQUENCE [LARGE SCALE GENOMIC DNA]</scope>
    <source>
        <strain evidence="6">DSM 21620</strain>
    </source>
</reference>
<dbReference type="STRING" id="361279.SAMN05421663_102379"/>
<dbReference type="Proteomes" id="UP000198666">
    <property type="component" value="Unassembled WGS sequence"/>
</dbReference>
<dbReference type="InterPro" id="IPR018062">
    <property type="entry name" value="HTH_AraC-typ_CS"/>
</dbReference>
<feature type="domain" description="HTH araC/xylS-type" evidence="4">
    <location>
        <begin position="9"/>
        <end position="107"/>
    </location>
</feature>
<gene>
    <name evidence="5" type="ORF">SAMN05421663_102379</name>
</gene>
<dbReference type="InterPro" id="IPR018060">
    <property type="entry name" value="HTH_AraC"/>
</dbReference>
<proteinExistence type="predicted"/>
<keyword evidence="3" id="KW-0804">Transcription</keyword>
<dbReference type="InterPro" id="IPR009057">
    <property type="entry name" value="Homeodomain-like_sf"/>
</dbReference>
<evidence type="ECO:0000256" key="3">
    <source>
        <dbReference type="ARBA" id="ARBA00023163"/>
    </source>
</evidence>
<dbReference type="PROSITE" id="PS00041">
    <property type="entry name" value="HTH_ARAC_FAMILY_1"/>
    <property type="match status" value="1"/>
</dbReference>
<dbReference type="PANTHER" id="PTHR47504">
    <property type="entry name" value="RIGHT ORIGIN-BINDING PROTEIN"/>
    <property type="match status" value="1"/>
</dbReference>
<dbReference type="InterPro" id="IPR050959">
    <property type="entry name" value="MarA-like"/>
</dbReference>
<accession>A0A1G6LG15</accession>
<dbReference type="OrthoDB" id="9801123at2"/>
<evidence type="ECO:0000256" key="2">
    <source>
        <dbReference type="ARBA" id="ARBA00023125"/>
    </source>
</evidence>
<dbReference type="GO" id="GO:0003700">
    <property type="term" value="F:DNA-binding transcription factor activity"/>
    <property type="evidence" value="ECO:0007669"/>
    <property type="project" value="InterPro"/>
</dbReference>
<dbReference type="EMBL" id="FMZB01000002">
    <property type="protein sequence ID" value="SDC42372.1"/>
    <property type="molecule type" value="Genomic_DNA"/>
</dbReference>
<keyword evidence="6" id="KW-1185">Reference proteome</keyword>
<dbReference type="PROSITE" id="PS01124">
    <property type="entry name" value="HTH_ARAC_FAMILY_2"/>
    <property type="match status" value="1"/>
</dbReference>
<evidence type="ECO:0000313" key="6">
    <source>
        <dbReference type="Proteomes" id="UP000198666"/>
    </source>
</evidence>
<dbReference type="RefSeq" id="WP_093726198.1">
    <property type="nucleotide sequence ID" value="NZ_FMZB01000002.1"/>
</dbReference>
<dbReference type="SUPFAM" id="SSF46689">
    <property type="entry name" value="Homeodomain-like"/>
    <property type="match status" value="2"/>
</dbReference>
<dbReference type="Gene3D" id="1.10.10.60">
    <property type="entry name" value="Homeodomain-like"/>
    <property type="match status" value="2"/>
</dbReference>
<sequence>MLAHESAIQTAISFIENNLHESLTADQVASQAGFSKYHFHRLFQSSVGLSFTDYIRRRRLAGASAALLHTELGILDIAFMYQFESQEAFTRAFKKHYNLPPGKYRRMMRGALYQKEEKMEANQVRGWMLSGSDPYNYEMGIDYKRVHQGKASGYLKSKTVMGAEEFATMMQQFKASKYLGKRIQLTCFIKTEDVQSFASMWMRVDNTSEDIIQFDNMSNRPIKGSTNWTRYRIVLDIPENSAVISFGVILSGKGKVWADGFRFDEVDESVETTNLDMTYELQDEPINLAFEEELD</sequence>
<evidence type="ECO:0000313" key="5">
    <source>
        <dbReference type="EMBL" id="SDC42372.1"/>
    </source>
</evidence>
<dbReference type="AlphaFoldDB" id="A0A1G6LG15"/>
<dbReference type="SMART" id="SM00342">
    <property type="entry name" value="HTH_ARAC"/>
    <property type="match status" value="1"/>
</dbReference>
<keyword evidence="1" id="KW-0805">Transcription regulation</keyword>
<dbReference type="PANTHER" id="PTHR47504:SF6">
    <property type="entry name" value="ARAC-FAMILY TRANSCRIPTIONAL REGULATOR"/>
    <property type="match status" value="1"/>
</dbReference>
<name>A0A1G6LG15_9BACI</name>
<protein>
    <submittedName>
        <fullName evidence="5">AraC-type DNA-binding protein</fullName>
    </submittedName>
</protein>
<keyword evidence="2 5" id="KW-0238">DNA-binding</keyword>
<organism evidence="5 6">
    <name type="scientific">Terribacillus halophilus</name>
    <dbReference type="NCBI Taxonomy" id="361279"/>
    <lineage>
        <taxon>Bacteria</taxon>
        <taxon>Bacillati</taxon>
        <taxon>Bacillota</taxon>
        <taxon>Bacilli</taxon>
        <taxon>Bacillales</taxon>
        <taxon>Bacillaceae</taxon>
        <taxon>Terribacillus</taxon>
    </lineage>
</organism>
<dbReference type="Gene3D" id="2.60.120.260">
    <property type="entry name" value="Galactose-binding domain-like"/>
    <property type="match status" value="1"/>
</dbReference>
<evidence type="ECO:0000259" key="4">
    <source>
        <dbReference type="PROSITE" id="PS01124"/>
    </source>
</evidence>
<dbReference type="Pfam" id="PF12833">
    <property type="entry name" value="HTH_18"/>
    <property type="match status" value="1"/>
</dbReference>
<dbReference type="GO" id="GO:0043565">
    <property type="term" value="F:sequence-specific DNA binding"/>
    <property type="evidence" value="ECO:0007669"/>
    <property type="project" value="InterPro"/>
</dbReference>
<evidence type="ECO:0000256" key="1">
    <source>
        <dbReference type="ARBA" id="ARBA00023015"/>
    </source>
</evidence>